<evidence type="ECO:0000259" key="1">
    <source>
        <dbReference type="SMART" id="SM01126"/>
    </source>
</evidence>
<gene>
    <name evidence="2" type="ORF">CRECT_1629</name>
</gene>
<organism evidence="2 3">
    <name type="scientific">Campylobacter rectus</name>
    <name type="common">Wolinella recta</name>
    <dbReference type="NCBI Taxonomy" id="203"/>
    <lineage>
        <taxon>Bacteria</taxon>
        <taxon>Pseudomonadati</taxon>
        <taxon>Campylobacterota</taxon>
        <taxon>Epsilonproteobacteria</taxon>
        <taxon>Campylobacterales</taxon>
        <taxon>Campylobacteraceae</taxon>
        <taxon>Campylobacter</taxon>
    </lineage>
</organism>
<dbReference type="RefSeq" id="WP_171992707.1">
    <property type="nucleotide sequence ID" value="NZ_CP012543.1"/>
</dbReference>
<accession>A0A6G5QNV0</accession>
<dbReference type="KEGG" id="crx:CRECT_1629"/>
<dbReference type="SMART" id="SM01126">
    <property type="entry name" value="DDE_Tnp_IS1595"/>
    <property type="match status" value="1"/>
</dbReference>
<reference evidence="2 3" key="1">
    <citation type="submission" date="2016-07" db="EMBL/GenBank/DDBJ databases">
        <title>Comparative genomics of the Campylobacter concisus group.</title>
        <authorList>
            <person name="Miller W.G."/>
            <person name="Yee E."/>
            <person name="Chapman M.H."/>
            <person name="Huynh S."/>
            <person name="Bono J.L."/>
            <person name="On S.L.W."/>
            <person name="StLeger J."/>
            <person name="Foster G."/>
            <person name="Parker C.T."/>
        </authorList>
    </citation>
    <scope>NUCLEOTIDE SEQUENCE [LARGE SCALE GENOMIC DNA]</scope>
    <source>
        <strain evidence="2 3">ATCC 33238</strain>
    </source>
</reference>
<dbReference type="InterPro" id="IPR053164">
    <property type="entry name" value="IS1016-like_transposase"/>
</dbReference>
<dbReference type="Pfam" id="PF12762">
    <property type="entry name" value="DDE_Tnp_IS1595"/>
    <property type="match status" value="1"/>
</dbReference>
<evidence type="ECO:0000313" key="3">
    <source>
        <dbReference type="Proteomes" id="UP000502377"/>
    </source>
</evidence>
<sequence>MSTMKNKYIVRSRISEKKFREILKYFTEDIEASKISNLTKISEVTLCKIFREIRILVSKECEKISKFSGEIEIDESYFGAKRVRGKRGRGASGKQPVFGMLKRDGKVYTQIVKNCSASELIPILSQYSELDSSTIYSDCWKAYDGLVDYGAKAHYRVKHSKNEFANGKNHVNGIENFWGYAKHRLSKFKGIKKENFLLHLKECEFRYNTKTTQENLYQKLLKLIRENPLKFN</sequence>
<name>A0A6G5QNV0_CAMRE</name>
<dbReference type="Proteomes" id="UP000502377">
    <property type="component" value="Chromosome"/>
</dbReference>
<proteinExistence type="predicted"/>
<dbReference type="AlphaFoldDB" id="A0A6G5QNV0"/>
<evidence type="ECO:0000313" key="2">
    <source>
        <dbReference type="EMBL" id="QCD47264.1"/>
    </source>
</evidence>
<feature type="domain" description="ISXO2-like transposase" evidence="1">
    <location>
        <begin position="66"/>
        <end position="208"/>
    </location>
</feature>
<protein>
    <submittedName>
        <fullName evidence="2">IS1595 family transposase</fullName>
    </submittedName>
</protein>
<dbReference type="PANTHER" id="PTHR47163:SF2">
    <property type="entry name" value="SI:DKEY-17M8.2"/>
    <property type="match status" value="1"/>
</dbReference>
<dbReference type="InterPro" id="IPR024445">
    <property type="entry name" value="Tnp_ISXO2-like"/>
</dbReference>
<dbReference type="PANTHER" id="PTHR47163">
    <property type="entry name" value="DDE_TNP_IS1595 DOMAIN-CONTAINING PROTEIN"/>
    <property type="match status" value="1"/>
</dbReference>
<dbReference type="NCBIfam" id="NF033547">
    <property type="entry name" value="transpos_IS1595"/>
    <property type="match status" value="1"/>
</dbReference>
<dbReference type="EMBL" id="CP012543">
    <property type="protein sequence ID" value="QCD47264.1"/>
    <property type="molecule type" value="Genomic_DNA"/>
</dbReference>